<keyword evidence="5" id="KW-1185">Reference proteome</keyword>
<gene>
    <name evidence="4" type="ORF">EI983_12960</name>
</gene>
<feature type="region of interest" description="Disordered" evidence="2">
    <location>
        <begin position="297"/>
        <end position="326"/>
    </location>
</feature>
<dbReference type="SUPFAM" id="SSF56317">
    <property type="entry name" value="Carbon-nitrogen hydrolase"/>
    <property type="match status" value="1"/>
</dbReference>
<dbReference type="Proteomes" id="UP000428330">
    <property type="component" value="Chromosome"/>
</dbReference>
<dbReference type="Pfam" id="PF00795">
    <property type="entry name" value="CN_hydrolase"/>
    <property type="match status" value="1"/>
</dbReference>
<dbReference type="OrthoDB" id="9803803at2"/>
<reference evidence="5" key="1">
    <citation type="submission" date="2018-12" db="EMBL/GenBank/DDBJ databases">
        <title>Complete genome sequence of Roseovarius sp. MME-070.</title>
        <authorList>
            <person name="Nam Y.-D."/>
            <person name="Kang J."/>
            <person name="Chung W.-H."/>
            <person name="Park Y.S."/>
        </authorList>
    </citation>
    <scope>NUCLEOTIDE SEQUENCE [LARGE SCALE GENOMIC DNA]</scope>
    <source>
        <strain evidence="5">MME-070</strain>
    </source>
</reference>
<dbReference type="KEGG" id="rom:EI983_12960"/>
<dbReference type="PROSITE" id="PS01227">
    <property type="entry name" value="UPF0012"/>
    <property type="match status" value="1"/>
</dbReference>
<dbReference type="Gene3D" id="3.60.110.10">
    <property type="entry name" value="Carbon-nitrogen hydrolase"/>
    <property type="match status" value="1"/>
</dbReference>
<dbReference type="InterPro" id="IPR036526">
    <property type="entry name" value="C-N_Hydrolase_sf"/>
</dbReference>
<dbReference type="GO" id="GO:0016787">
    <property type="term" value="F:hydrolase activity"/>
    <property type="evidence" value="ECO:0007669"/>
    <property type="project" value="UniProtKB-KW"/>
</dbReference>
<proteinExistence type="inferred from homology"/>
<evidence type="ECO:0000313" key="5">
    <source>
        <dbReference type="Proteomes" id="UP000428330"/>
    </source>
</evidence>
<dbReference type="PANTHER" id="PTHR23088:SF27">
    <property type="entry name" value="DEAMINATED GLUTATHIONE AMIDASE"/>
    <property type="match status" value="1"/>
</dbReference>
<dbReference type="CDD" id="cd07197">
    <property type="entry name" value="nitrilase"/>
    <property type="match status" value="1"/>
</dbReference>
<keyword evidence="4" id="KW-0378">Hydrolase</keyword>
<evidence type="ECO:0000313" key="4">
    <source>
        <dbReference type="EMBL" id="QGX99129.1"/>
    </source>
</evidence>
<evidence type="ECO:0000256" key="2">
    <source>
        <dbReference type="SAM" id="MobiDB-lite"/>
    </source>
</evidence>
<dbReference type="PANTHER" id="PTHR23088">
    <property type="entry name" value="NITRILASE-RELATED"/>
    <property type="match status" value="1"/>
</dbReference>
<organism evidence="4 5">
    <name type="scientific">Roseovarius faecimaris</name>
    <dbReference type="NCBI Taxonomy" id="2494550"/>
    <lineage>
        <taxon>Bacteria</taxon>
        <taxon>Pseudomonadati</taxon>
        <taxon>Pseudomonadota</taxon>
        <taxon>Alphaproteobacteria</taxon>
        <taxon>Rhodobacterales</taxon>
        <taxon>Roseobacteraceae</taxon>
        <taxon>Roseovarius</taxon>
    </lineage>
</organism>
<protein>
    <submittedName>
        <fullName evidence="4">Carbon-nitrogen hydrolase family protein</fullName>
    </submittedName>
</protein>
<dbReference type="RefSeq" id="WP_157707809.1">
    <property type="nucleotide sequence ID" value="NZ_CP034348.1"/>
</dbReference>
<sequence length="326" mass="35935">MTPFAVAGVQMYVNALQPNVDGMIHRLDVLMARFPWTQMVLFSELAPYGPLTKTALPLHNEAIDRFREAAVKHNIWLIPGSMFERTENGAIYNTSTVLNPYGETVAVYRKMFPFRPYEVGVEAGTGFCVFDVPEVGRFGLSICYDIWFPETTRQLTSQGVEVLLHPVLTGTTDRDAELAIARATAAQFQCYVVDVNGLGAGGVGRSCVVDPSATVLHQSAGQEDMFPLELDLNQVRRQRETGMKGLGQVLKSFRDRSVDFSVYDRASGTDAYLHQLGPLETPKQGSRAGILLNDAGTSAKPVKPYAHRTHPRDHQELFDPVKTSGG</sequence>
<evidence type="ECO:0000256" key="1">
    <source>
        <dbReference type="ARBA" id="ARBA00010613"/>
    </source>
</evidence>
<accession>A0A6I6IPZ6</accession>
<dbReference type="PROSITE" id="PS50263">
    <property type="entry name" value="CN_HYDROLASE"/>
    <property type="match status" value="1"/>
</dbReference>
<comment type="similarity">
    <text evidence="1">Belongs to the carbon-nitrogen hydrolase superfamily. NIT1/NIT2 family.</text>
</comment>
<feature type="domain" description="CN hydrolase" evidence="3">
    <location>
        <begin position="1"/>
        <end position="232"/>
    </location>
</feature>
<dbReference type="InterPro" id="IPR001110">
    <property type="entry name" value="UPF0012_CS"/>
</dbReference>
<dbReference type="InterPro" id="IPR003010">
    <property type="entry name" value="C-N_Hydrolase"/>
</dbReference>
<name>A0A6I6IPZ6_9RHOB</name>
<dbReference type="EMBL" id="CP034348">
    <property type="protein sequence ID" value="QGX99129.1"/>
    <property type="molecule type" value="Genomic_DNA"/>
</dbReference>
<dbReference type="AlphaFoldDB" id="A0A6I6IPZ6"/>
<evidence type="ECO:0000259" key="3">
    <source>
        <dbReference type="PROSITE" id="PS50263"/>
    </source>
</evidence>